<evidence type="ECO:0000256" key="1">
    <source>
        <dbReference type="SAM" id="MobiDB-lite"/>
    </source>
</evidence>
<evidence type="ECO:0000313" key="2">
    <source>
        <dbReference type="EMBL" id="ETW82201.1"/>
    </source>
</evidence>
<feature type="compositionally biased region" description="Basic and acidic residues" evidence="1">
    <location>
        <begin position="296"/>
        <end position="306"/>
    </location>
</feature>
<dbReference type="GeneID" id="20674197"/>
<dbReference type="RefSeq" id="XP_009546748.1">
    <property type="nucleotide sequence ID" value="XM_009548453.1"/>
</dbReference>
<sequence length="306" mass="34345">MSTPENTTETSFSTFVHGQQGDDVSSVTPSQTSNVEQGVEHHDIFMPTMGPAIRTPPIVRDIVVTKYSVQWLNLSLPEQGFYAKNHMVAALDSAQPWTIDGITYYNSARISMELGVEMQSADVIGQEDWVSGENYFPGEYAVRLFKTDELFDLVVYHLTYNDRTGATIGDFIDEVLERDMHHFLFLPYTASGHWKGCGDHIIHTFAVFVDEGLLPTTDSNEHPTVPLSTELTYTYFAGGKNTWCRMGRGWWLKYNPPTDPLTPETSFSEGRLTWQLPTAPQSVQQDTQEEVGEGEPSVKSDNDEDA</sequence>
<dbReference type="KEGG" id="hir:HETIRDRAFT_427309"/>
<dbReference type="eggNOG" id="ENOG502SV4M">
    <property type="taxonomic scope" value="Eukaryota"/>
</dbReference>
<reference evidence="2 3" key="1">
    <citation type="journal article" date="2012" name="New Phytol.">
        <title>Insight into trade-off between wood decay and parasitism from the genome of a fungal forest pathogen.</title>
        <authorList>
            <person name="Olson A."/>
            <person name="Aerts A."/>
            <person name="Asiegbu F."/>
            <person name="Belbahri L."/>
            <person name="Bouzid O."/>
            <person name="Broberg A."/>
            <person name="Canback B."/>
            <person name="Coutinho P.M."/>
            <person name="Cullen D."/>
            <person name="Dalman K."/>
            <person name="Deflorio G."/>
            <person name="van Diepen L.T."/>
            <person name="Dunand C."/>
            <person name="Duplessis S."/>
            <person name="Durling M."/>
            <person name="Gonthier P."/>
            <person name="Grimwood J."/>
            <person name="Fossdal C.G."/>
            <person name="Hansson D."/>
            <person name="Henrissat B."/>
            <person name="Hietala A."/>
            <person name="Himmelstrand K."/>
            <person name="Hoffmeister D."/>
            <person name="Hogberg N."/>
            <person name="James T.Y."/>
            <person name="Karlsson M."/>
            <person name="Kohler A."/>
            <person name="Kues U."/>
            <person name="Lee Y.H."/>
            <person name="Lin Y.C."/>
            <person name="Lind M."/>
            <person name="Lindquist E."/>
            <person name="Lombard V."/>
            <person name="Lucas S."/>
            <person name="Lunden K."/>
            <person name="Morin E."/>
            <person name="Murat C."/>
            <person name="Park J."/>
            <person name="Raffaello T."/>
            <person name="Rouze P."/>
            <person name="Salamov A."/>
            <person name="Schmutz J."/>
            <person name="Solheim H."/>
            <person name="Stahlberg J."/>
            <person name="Velez H."/>
            <person name="de Vries R.P."/>
            <person name="Wiebenga A."/>
            <person name="Woodward S."/>
            <person name="Yakovlev I."/>
            <person name="Garbelotto M."/>
            <person name="Martin F."/>
            <person name="Grigoriev I.V."/>
            <person name="Stenlid J."/>
        </authorList>
    </citation>
    <scope>NUCLEOTIDE SEQUENCE [LARGE SCALE GENOMIC DNA]</scope>
    <source>
        <strain evidence="2 3">TC 32-1</strain>
    </source>
</reference>
<organism evidence="2 3">
    <name type="scientific">Heterobasidion irregulare (strain TC 32-1)</name>
    <dbReference type="NCBI Taxonomy" id="747525"/>
    <lineage>
        <taxon>Eukaryota</taxon>
        <taxon>Fungi</taxon>
        <taxon>Dikarya</taxon>
        <taxon>Basidiomycota</taxon>
        <taxon>Agaricomycotina</taxon>
        <taxon>Agaricomycetes</taxon>
        <taxon>Russulales</taxon>
        <taxon>Bondarzewiaceae</taxon>
        <taxon>Heterobasidion</taxon>
        <taxon>Heterobasidion annosum species complex</taxon>
    </lineage>
</organism>
<dbReference type="EMBL" id="KI925458">
    <property type="protein sequence ID" value="ETW82201.1"/>
    <property type="molecule type" value="Genomic_DNA"/>
</dbReference>
<protein>
    <submittedName>
        <fullName evidence="2">Uncharacterized protein</fullName>
    </submittedName>
</protein>
<keyword evidence="3" id="KW-1185">Reference proteome</keyword>
<accession>W4KAV0</accession>
<dbReference type="InParanoid" id="W4KAV0"/>
<evidence type="ECO:0000313" key="3">
    <source>
        <dbReference type="Proteomes" id="UP000030671"/>
    </source>
</evidence>
<feature type="region of interest" description="Disordered" evidence="1">
    <location>
        <begin position="262"/>
        <end position="306"/>
    </location>
</feature>
<proteinExistence type="predicted"/>
<gene>
    <name evidence="2" type="ORF">HETIRDRAFT_427309</name>
</gene>
<dbReference type="AlphaFoldDB" id="W4KAV0"/>
<dbReference type="Proteomes" id="UP000030671">
    <property type="component" value="Unassembled WGS sequence"/>
</dbReference>
<feature type="region of interest" description="Disordered" evidence="1">
    <location>
        <begin position="1"/>
        <end position="36"/>
    </location>
</feature>
<name>W4KAV0_HETIT</name>
<dbReference type="OrthoDB" id="3239749at2759"/>
<feature type="compositionally biased region" description="Polar residues" evidence="1">
    <location>
        <begin position="275"/>
        <end position="286"/>
    </location>
</feature>
<dbReference type="HOGENOM" id="CLU_079112_0_0_1"/>